<accession>A0AA95I5R1</accession>
<feature type="compositionally biased region" description="Low complexity" evidence="1">
    <location>
        <begin position="388"/>
        <end position="411"/>
    </location>
</feature>
<organism evidence="2 3">
    <name type="scientific">Paenibacillus woosongensis</name>
    <dbReference type="NCBI Taxonomy" id="307580"/>
    <lineage>
        <taxon>Bacteria</taxon>
        <taxon>Bacillati</taxon>
        <taxon>Bacillota</taxon>
        <taxon>Bacilli</taxon>
        <taxon>Bacillales</taxon>
        <taxon>Paenibacillaceae</taxon>
        <taxon>Paenibacillus</taxon>
    </lineage>
</organism>
<feature type="compositionally biased region" description="Low complexity" evidence="1">
    <location>
        <begin position="265"/>
        <end position="278"/>
    </location>
</feature>
<dbReference type="EMBL" id="CP126084">
    <property type="protein sequence ID" value="WHX51074.1"/>
    <property type="molecule type" value="Genomic_DNA"/>
</dbReference>
<keyword evidence="2" id="KW-0282">Flagellum</keyword>
<gene>
    <name evidence="2" type="ORF">QNH46_10735</name>
</gene>
<feature type="compositionally biased region" description="Low complexity" evidence="1">
    <location>
        <begin position="207"/>
        <end position="230"/>
    </location>
</feature>
<name>A0AA95I5R1_9BACL</name>
<feature type="region of interest" description="Disordered" evidence="1">
    <location>
        <begin position="207"/>
        <end position="278"/>
    </location>
</feature>
<feature type="region of interest" description="Disordered" evidence="1">
    <location>
        <begin position="385"/>
        <end position="442"/>
    </location>
</feature>
<evidence type="ECO:0000313" key="2">
    <source>
        <dbReference type="EMBL" id="WHX51074.1"/>
    </source>
</evidence>
<sequence>MNIGPLMRSLMGDSRPGEPRALELKTGQIVRGTVLSVSEDGQEAVIQVQGVKLHAALETPLRQGETTLLQVQQPSADGLAVLKPVGSNTAAPMSAASLANALAAMGLEDTAANRELVQMMRASGLPLTKESLHTLQQLTLHKPQAVPMSEWIQAAGIALGRGLPLTGETVAGLHQAVFGPPLHELLTTLEELLSNLVRSAEGNGAKEAAGNRAVPAQAQGQAWAGQPSAQTGNAVSGQAHDGNASSFSAHAAAATAGSPSGGLPAGQAAQGGQAAMPNAGSSAEALVGKLQQVLQELRAAISPPGGAAAAERGAASSAPQQSPAAAAGTAAAMPAAAAAPAAQAQAQGEVPAGPSPALLTRPAPEAEPWVGRVLKLLGAEHEQQVLRAAPSSAQEAPPAAGAAQRAAAGGAEAPGGSGQAGSAPAAAPDHAPAAALRGEAASGTLQAASTGAAAGGAGQAAPGAQAHGAAVAQQAGVLPEAAARETLKGVLLQLLAADDVPAPLQEAARQLVHQLTGQQLLLNTDRTAPFAQVTLFLPFIGEDGEQTAAVHIESRRGRKGELDAANCRLWFDLQMKSLGLIMLDVQVLDKKVMLKIYAEAETTGQFLESREEEVQEALQTAGYQLVSLKSGLLPSVEPETMGANEPGSPFSYTPTTYKGVDYRI</sequence>
<keyword evidence="2" id="KW-0969">Cilium</keyword>
<feature type="region of interest" description="Disordered" evidence="1">
    <location>
        <begin position="304"/>
        <end position="326"/>
    </location>
</feature>
<feature type="region of interest" description="Disordered" evidence="1">
    <location>
        <begin position="344"/>
        <end position="363"/>
    </location>
</feature>
<keyword evidence="2" id="KW-0966">Cell projection</keyword>
<evidence type="ECO:0000256" key="1">
    <source>
        <dbReference type="SAM" id="MobiDB-lite"/>
    </source>
</evidence>
<protein>
    <submittedName>
        <fullName evidence="2">Flagellar hook-length control protein FliK</fullName>
    </submittedName>
</protein>
<dbReference type="RefSeq" id="WP_283928079.1">
    <property type="nucleotide sequence ID" value="NZ_CP126084.1"/>
</dbReference>
<evidence type="ECO:0000313" key="3">
    <source>
        <dbReference type="Proteomes" id="UP001177943"/>
    </source>
</evidence>
<dbReference type="AlphaFoldDB" id="A0AA95I5R1"/>
<proteinExistence type="predicted"/>
<dbReference type="KEGG" id="pwn:QNH46_10735"/>
<feature type="compositionally biased region" description="Low complexity" evidence="1">
    <location>
        <begin position="420"/>
        <end position="442"/>
    </location>
</feature>
<feature type="compositionally biased region" description="Low complexity" evidence="1">
    <location>
        <begin position="244"/>
        <end position="258"/>
    </location>
</feature>
<dbReference type="Proteomes" id="UP001177943">
    <property type="component" value="Chromosome"/>
</dbReference>
<reference evidence="2" key="1">
    <citation type="submission" date="2023-05" db="EMBL/GenBank/DDBJ databases">
        <title>Comparative genomics of Bacillaceae isolates and their secondary metabolite potential.</title>
        <authorList>
            <person name="Song L."/>
            <person name="Nielsen L.J."/>
            <person name="Mohite O."/>
            <person name="Xu X."/>
            <person name="Weber T."/>
            <person name="Kovacs A.T."/>
        </authorList>
    </citation>
    <scope>NUCLEOTIDE SEQUENCE</scope>
    <source>
        <strain evidence="2">B2_4</strain>
    </source>
</reference>